<evidence type="ECO:0000256" key="1">
    <source>
        <dbReference type="SAM" id="MobiDB-lite"/>
    </source>
</evidence>
<organism evidence="2">
    <name type="scientific">Puccinia triticina (isolate 1-1 / race 1 (BBBD))</name>
    <name type="common">Brown leaf rust fungus</name>
    <dbReference type="NCBI Taxonomy" id="630390"/>
    <lineage>
        <taxon>Eukaryota</taxon>
        <taxon>Fungi</taxon>
        <taxon>Dikarya</taxon>
        <taxon>Basidiomycota</taxon>
        <taxon>Pucciniomycotina</taxon>
        <taxon>Pucciniomycetes</taxon>
        <taxon>Pucciniales</taxon>
        <taxon>Pucciniaceae</taxon>
        <taxon>Puccinia</taxon>
    </lineage>
</organism>
<proteinExistence type="predicted"/>
<protein>
    <submittedName>
        <fullName evidence="2 3">Uncharacterized protein</fullName>
    </submittedName>
</protein>
<keyword evidence="4" id="KW-1185">Reference proteome</keyword>
<feature type="compositionally biased region" description="Basic residues" evidence="1">
    <location>
        <begin position="1"/>
        <end position="10"/>
    </location>
</feature>
<evidence type="ECO:0000313" key="3">
    <source>
        <dbReference type="EnsemblFungi" id="PTTG_26510-t43_1-p1"/>
    </source>
</evidence>
<feature type="compositionally biased region" description="Low complexity" evidence="1">
    <location>
        <begin position="14"/>
        <end position="43"/>
    </location>
</feature>
<dbReference type="VEuPathDB" id="FungiDB:PTTG_26510"/>
<dbReference type="EMBL" id="ADAS02000024">
    <property type="protein sequence ID" value="OAV95928.1"/>
    <property type="molecule type" value="Genomic_DNA"/>
</dbReference>
<reference evidence="2" key="2">
    <citation type="submission" date="2016-05" db="EMBL/GenBank/DDBJ databases">
        <title>Comparative analysis highlights variable genome content of wheat rusts and divergence of the mating loci.</title>
        <authorList>
            <person name="Cuomo C.A."/>
            <person name="Bakkeren G."/>
            <person name="Szabo L."/>
            <person name="Khalil H."/>
            <person name="Joly D."/>
            <person name="Goldberg J."/>
            <person name="Young S."/>
            <person name="Zeng Q."/>
            <person name="Fellers J."/>
        </authorList>
    </citation>
    <scope>NUCLEOTIDE SEQUENCE [LARGE SCALE GENOMIC DNA]</scope>
    <source>
        <strain evidence="2">1-1 BBBD Race 1</strain>
    </source>
</reference>
<evidence type="ECO:0000313" key="4">
    <source>
        <dbReference type="Proteomes" id="UP000005240"/>
    </source>
</evidence>
<reference evidence="2" key="1">
    <citation type="submission" date="2009-11" db="EMBL/GenBank/DDBJ databases">
        <authorList>
            <consortium name="The Broad Institute Genome Sequencing Platform"/>
            <person name="Ward D."/>
            <person name="Feldgarden M."/>
            <person name="Earl A."/>
            <person name="Young S.K."/>
            <person name="Zeng Q."/>
            <person name="Koehrsen M."/>
            <person name="Alvarado L."/>
            <person name="Berlin A."/>
            <person name="Bochicchio J."/>
            <person name="Borenstein D."/>
            <person name="Chapman S.B."/>
            <person name="Chen Z."/>
            <person name="Engels R."/>
            <person name="Freedman E."/>
            <person name="Gellesch M."/>
            <person name="Goldberg J."/>
            <person name="Griggs A."/>
            <person name="Gujja S."/>
            <person name="Heilman E."/>
            <person name="Heiman D."/>
            <person name="Hepburn T."/>
            <person name="Howarth C."/>
            <person name="Jen D."/>
            <person name="Larson L."/>
            <person name="Lewis B."/>
            <person name="Mehta T."/>
            <person name="Park D."/>
            <person name="Pearson M."/>
            <person name="Roberts A."/>
            <person name="Saif S."/>
            <person name="Shea T."/>
            <person name="Shenoy N."/>
            <person name="Sisk P."/>
            <person name="Stolte C."/>
            <person name="Sykes S."/>
            <person name="Thomson T."/>
            <person name="Walk T."/>
            <person name="White J."/>
            <person name="Yandava C."/>
            <person name="Izard J."/>
            <person name="Baranova O.V."/>
            <person name="Blanton J.M."/>
            <person name="Tanner A.C."/>
            <person name="Dewhirst F.E."/>
            <person name="Haas B."/>
            <person name="Nusbaum C."/>
            <person name="Birren B."/>
        </authorList>
    </citation>
    <scope>NUCLEOTIDE SEQUENCE [LARGE SCALE GENOMIC DNA]</scope>
    <source>
        <strain evidence="2">1-1 BBBD Race 1</strain>
    </source>
</reference>
<dbReference type="Proteomes" id="UP000005240">
    <property type="component" value="Unassembled WGS sequence"/>
</dbReference>
<evidence type="ECO:0000313" key="2">
    <source>
        <dbReference type="EMBL" id="OAV95928.1"/>
    </source>
</evidence>
<dbReference type="AlphaFoldDB" id="A0A180GU76"/>
<dbReference type="EnsemblFungi" id="PTTG_26510-t43_1">
    <property type="protein sequence ID" value="PTTG_26510-t43_1-p1"/>
    <property type="gene ID" value="PTTG_26510"/>
</dbReference>
<accession>A0A180GU76</accession>
<name>A0A180GU76_PUCT1</name>
<gene>
    <name evidence="2" type="ORF">PTTG_26510</name>
</gene>
<reference evidence="3" key="4">
    <citation type="submission" date="2025-05" db="UniProtKB">
        <authorList>
            <consortium name="EnsemblFungi"/>
        </authorList>
    </citation>
    <scope>IDENTIFICATION</scope>
    <source>
        <strain evidence="3">isolate 1-1 / race 1 (BBBD)</strain>
    </source>
</reference>
<reference evidence="3 4" key="3">
    <citation type="journal article" date="2017" name="G3 (Bethesda)">
        <title>Comparative analysis highlights variable genome content of wheat rusts and divergence of the mating loci.</title>
        <authorList>
            <person name="Cuomo C.A."/>
            <person name="Bakkeren G."/>
            <person name="Khalil H.B."/>
            <person name="Panwar V."/>
            <person name="Joly D."/>
            <person name="Linning R."/>
            <person name="Sakthikumar S."/>
            <person name="Song X."/>
            <person name="Adiconis X."/>
            <person name="Fan L."/>
            <person name="Goldberg J.M."/>
            <person name="Levin J.Z."/>
            <person name="Young S."/>
            <person name="Zeng Q."/>
            <person name="Anikster Y."/>
            <person name="Bruce M."/>
            <person name="Wang M."/>
            <person name="Yin C."/>
            <person name="McCallum B."/>
            <person name="Szabo L.J."/>
            <person name="Hulbert S."/>
            <person name="Chen X."/>
            <person name="Fellers J.P."/>
        </authorList>
    </citation>
    <scope>NUCLEOTIDE SEQUENCE</scope>
    <source>
        <strain evidence="4">Isolate 1-1 / race 1 (BBBD)</strain>
        <strain evidence="3">isolate 1-1 / race 1 (BBBD)</strain>
    </source>
</reference>
<feature type="region of interest" description="Disordered" evidence="1">
    <location>
        <begin position="1"/>
        <end position="81"/>
    </location>
</feature>
<sequence length="113" mass="12082">MAGSSKKRRPPSSPSSSKISPQKSKQRSCLQRSSHSQQISSRSEIVQVDDSDLDNTQNSKTSKLSDEEELGTHGYPPFAPGYPPTGAGCGCGCLKSWKFDAGTRVPHGYPGAK</sequence>